<organism evidence="3 4">
    <name type="scientific">Candidatus Avipropionibacterium avicola</name>
    <dbReference type="NCBI Taxonomy" id="2840701"/>
    <lineage>
        <taxon>Bacteria</taxon>
        <taxon>Bacillati</taxon>
        <taxon>Actinomycetota</taxon>
        <taxon>Actinomycetes</taxon>
        <taxon>Propionibacteriales</taxon>
        <taxon>Propionibacteriaceae</taxon>
        <taxon>Propionibacteriaceae incertae sedis</taxon>
        <taxon>Candidatus Avipropionibacterium</taxon>
    </lineage>
</organism>
<evidence type="ECO:0000259" key="2">
    <source>
        <dbReference type="Pfam" id="PF00296"/>
    </source>
</evidence>
<dbReference type="Gene3D" id="3.20.20.30">
    <property type="entry name" value="Luciferase-like domain"/>
    <property type="match status" value="1"/>
</dbReference>
<dbReference type="EMBL" id="DVLP01000124">
    <property type="protein sequence ID" value="HIT74770.1"/>
    <property type="molecule type" value="Genomic_DNA"/>
</dbReference>
<keyword evidence="1" id="KW-0560">Oxidoreductase</keyword>
<dbReference type="Proteomes" id="UP000886842">
    <property type="component" value="Unassembled WGS sequence"/>
</dbReference>
<feature type="domain" description="Luciferase-like" evidence="2">
    <location>
        <begin position="15"/>
        <end position="295"/>
    </location>
</feature>
<dbReference type="InterPro" id="IPR036661">
    <property type="entry name" value="Luciferase-like_sf"/>
</dbReference>
<comment type="caution">
    <text evidence="3">The sequence shown here is derived from an EMBL/GenBank/DDBJ whole genome shotgun (WGS) entry which is preliminary data.</text>
</comment>
<evidence type="ECO:0000313" key="4">
    <source>
        <dbReference type="Proteomes" id="UP000886842"/>
    </source>
</evidence>
<dbReference type="AlphaFoldDB" id="A0A9D1GYE1"/>
<dbReference type="Pfam" id="PF00296">
    <property type="entry name" value="Bac_luciferase"/>
    <property type="match status" value="1"/>
</dbReference>
<dbReference type="PANTHER" id="PTHR43244">
    <property type="match status" value="1"/>
</dbReference>
<evidence type="ECO:0000256" key="1">
    <source>
        <dbReference type="ARBA" id="ARBA00023002"/>
    </source>
</evidence>
<reference evidence="3" key="2">
    <citation type="journal article" date="2021" name="PeerJ">
        <title>Extensive microbial diversity within the chicken gut microbiome revealed by metagenomics and culture.</title>
        <authorList>
            <person name="Gilroy R."/>
            <person name="Ravi A."/>
            <person name="Getino M."/>
            <person name="Pursley I."/>
            <person name="Horton D.L."/>
            <person name="Alikhan N.F."/>
            <person name="Baker D."/>
            <person name="Gharbi K."/>
            <person name="Hall N."/>
            <person name="Watson M."/>
            <person name="Adriaenssens E.M."/>
            <person name="Foster-Nyarko E."/>
            <person name="Jarju S."/>
            <person name="Secka A."/>
            <person name="Antonio M."/>
            <person name="Oren A."/>
            <person name="Chaudhuri R.R."/>
            <person name="La Ragione R."/>
            <person name="Hildebrand F."/>
            <person name="Pallen M.J."/>
        </authorList>
    </citation>
    <scope>NUCLEOTIDE SEQUENCE</scope>
    <source>
        <strain evidence="3">ChiGjej1B1-24693</strain>
    </source>
</reference>
<dbReference type="PANTHER" id="PTHR43244:SF1">
    <property type="entry name" value="5,10-METHYLENETETRAHYDROMETHANOPTERIN REDUCTASE"/>
    <property type="match status" value="1"/>
</dbReference>
<dbReference type="GO" id="GO:0016705">
    <property type="term" value="F:oxidoreductase activity, acting on paired donors, with incorporation or reduction of molecular oxygen"/>
    <property type="evidence" value="ECO:0007669"/>
    <property type="project" value="InterPro"/>
</dbReference>
<dbReference type="SUPFAM" id="SSF51679">
    <property type="entry name" value="Bacterial luciferase-like"/>
    <property type="match status" value="1"/>
</dbReference>
<name>A0A9D1GYE1_9ACTN</name>
<evidence type="ECO:0000313" key="3">
    <source>
        <dbReference type="EMBL" id="HIT74770.1"/>
    </source>
</evidence>
<accession>A0A9D1GYE1</accession>
<dbReference type="InterPro" id="IPR011251">
    <property type="entry name" value="Luciferase-like_dom"/>
</dbReference>
<dbReference type="InterPro" id="IPR050564">
    <property type="entry name" value="F420-G6PD/mer"/>
</dbReference>
<proteinExistence type="predicted"/>
<gene>
    <name evidence="3" type="ORF">IAA98_04215</name>
</gene>
<sequence length="331" mass="35811">MSELDISIRIPLGHPLPDLADFAVRCEAAGFDGVGIPDHHHTGRDAYVTLSAMALATQRIRLFPATSNTVTRHPLVLASLLNSLDELAPGRAMLTVAPGFLSVEKAGAAPERRARLREVLLALRGLLHEGHAEFEGQPVHLDNCPGERAEVILLASGPKLLELAGEAADGVMMLVGLHPDGVAAARRHLRIGAERAGRDVSEIEEIFIVPADVGDPAALRAYPQGWFREGHPWLSYPSPSTLRWLRASGLELADPFDPASVSDGQADAILDALGAFGTPEQVADRLLRAKDELGLRRAFLFPGHTWDNHYELPARLVEAWSEVIGPRLSQQ</sequence>
<reference evidence="3" key="1">
    <citation type="submission" date="2020-10" db="EMBL/GenBank/DDBJ databases">
        <authorList>
            <person name="Gilroy R."/>
        </authorList>
    </citation>
    <scope>NUCLEOTIDE SEQUENCE</scope>
    <source>
        <strain evidence="3">ChiGjej1B1-24693</strain>
    </source>
</reference>
<protein>
    <submittedName>
        <fullName evidence="3">LLM class flavin-dependent oxidoreductase</fullName>
    </submittedName>
</protein>